<feature type="binding site" evidence="3">
    <location>
        <position position="216"/>
    </location>
    <ligand>
        <name>a divalent metal cation</name>
        <dbReference type="ChEBI" id="CHEBI:60240"/>
        <label>1</label>
    </ligand>
</feature>
<dbReference type="EMBL" id="SLWF01000023">
    <property type="protein sequence ID" value="TCN81529.1"/>
    <property type="molecule type" value="Genomic_DNA"/>
</dbReference>
<dbReference type="InterPro" id="IPR001130">
    <property type="entry name" value="TatD-like"/>
</dbReference>
<dbReference type="PANTHER" id="PTHR46124">
    <property type="entry name" value="D-AMINOACYL-TRNA DEACYLASE"/>
    <property type="match status" value="1"/>
</dbReference>
<name>A0A4R2F7C9_9GAMM</name>
<evidence type="ECO:0000256" key="3">
    <source>
        <dbReference type="PIRSR" id="PIRSR005902-1"/>
    </source>
</evidence>
<keyword evidence="2" id="KW-0378">Hydrolase</keyword>
<dbReference type="InterPro" id="IPR018228">
    <property type="entry name" value="DNase_TatD-rel_CS"/>
</dbReference>
<organism evidence="4 5">
    <name type="scientific">Shewanella fodinae</name>
    <dbReference type="NCBI Taxonomy" id="552357"/>
    <lineage>
        <taxon>Bacteria</taxon>
        <taxon>Pseudomonadati</taxon>
        <taxon>Pseudomonadota</taxon>
        <taxon>Gammaproteobacteria</taxon>
        <taxon>Alteromonadales</taxon>
        <taxon>Shewanellaceae</taxon>
        <taxon>Shewanella</taxon>
    </lineage>
</organism>
<feature type="binding site" evidence="3">
    <location>
        <position position="12"/>
    </location>
    <ligand>
        <name>a divalent metal cation</name>
        <dbReference type="ChEBI" id="CHEBI:60240"/>
        <label>1</label>
    </ligand>
</feature>
<evidence type="ECO:0000313" key="5">
    <source>
        <dbReference type="Proteomes" id="UP000294832"/>
    </source>
</evidence>
<dbReference type="PIRSF" id="PIRSF005902">
    <property type="entry name" value="DNase_TatD"/>
    <property type="match status" value="1"/>
</dbReference>
<reference evidence="4 5" key="1">
    <citation type="submission" date="2019-03" db="EMBL/GenBank/DDBJ databases">
        <title>Freshwater and sediment microbial communities from various areas in North America, analyzing microbe dynamics in response to fracking.</title>
        <authorList>
            <person name="Lamendella R."/>
        </authorList>
    </citation>
    <scope>NUCLEOTIDE SEQUENCE [LARGE SCALE GENOMIC DNA]</scope>
    <source>
        <strain evidence="4 5">74A</strain>
    </source>
</reference>
<dbReference type="PROSITE" id="PS01091">
    <property type="entry name" value="TATD_3"/>
    <property type="match status" value="1"/>
</dbReference>
<dbReference type="OrthoDB" id="9810005at2"/>
<dbReference type="PANTHER" id="PTHR46124:SF3">
    <property type="entry name" value="HYDROLASE"/>
    <property type="match status" value="1"/>
</dbReference>
<dbReference type="Gene3D" id="3.20.20.140">
    <property type="entry name" value="Metal-dependent hydrolases"/>
    <property type="match status" value="1"/>
</dbReference>
<gene>
    <name evidence="4" type="ORF">EDC91_12344</name>
</gene>
<evidence type="ECO:0000256" key="1">
    <source>
        <dbReference type="ARBA" id="ARBA00009275"/>
    </source>
</evidence>
<protein>
    <submittedName>
        <fullName evidence="4">TatD DNase family protein</fullName>
    </submittedName>
</protein>
<dbReference type="SUPFAM" id="SSF51556">
    <property type="entry name" value="Metallo-dependent hydrolases"/>
    <property type="match status" value="1"/>
</dbReference>
<dbReference type="GO" id="GO:0016788">
    <property type="term" value="F:hydrolase activity, acting on ester bonds"/>
    <property type="evidence" value="ECO:0007669"/>
    <property type="project" value="InterPro"/>
</dbReference>
<comment type="caution">
    <text evidence="4">The sequence shown here is derived from an EMBL/GenBank/DDBJ whole genome shotgun (WGS) entry which is preliminary data.</text>
</comment>
<dbReference type="Proteomes" id="UP000294832">
    <property type="component" value="Unassembled WGS sequence"/>
</dbReference>
<feature type="binding site" evidence="3">
    <location>
        <position position="99"/>
    </location>
    <ligand>
        <name>a divalent metal cation</name>
        <dbReference type="ChEBI" id="CHEBI:60240"/>
        <label>1</label>
    </ligand>
</feature>
<feature type="binding site" evidence="3">
    <location>
        <position position="10"/>
    </location>
    <ligand>
        <name>a divalent metal cation</name>
        <dbReference type="ChEBI" id="CHEBI:60240"/>
        <label>1</label>
    </ligand>
</feature>
<accession>A0A4R2F7C9</accession>
<feature type="binding site" evidence="3">
    <location>
        <position position="143"/>
    </location>
    <ligand>
        <name>a divalent metal cation</name>
        <dbReference type="ChEBI" id="CHEBI:60240"/>
        <label>2</label>
    </ligand>
</feature>
<keyword evidence="5" id="KW-1185">Reference proteome</keyword>
<proteinExistence type="inferred from homology"/>
<dbReference type="Pfam" id="PF01026">
    <property type="entry name" value="TatD_DNase"/>
    <property type="match status" value="1"/>
</dbReference>
<comment type="similarity">
    <text evidence="1">Belongs to the metallo-dependent hydrolases superfamily. TatD-type hydrolase family.</text>
</comment>
<dbReference type="GO" id="GO:0046872">
    <property type="term" value="F:metal ion binding"/>
    <property type="evidence" value="ECO:0007669"/>
    <property type="project" value="UniProtKB-KW"/>
</dbReference>
<feature type="binding site" evidence="3">
    <location>
        <position position="166"/>
    </location>
    <ligand>
        <name>a divalent metal cation</name>
        <dbReference type="ChEBI" id="CHEBI:60240"/>
        <label>2</label>
    </ligand>
</feature>
<keyword evidence="3" id="KW-0479">Metal-binding</keyword>
<evidence type="ECO:0000313" key="4">
    <source>
        <dbReference type="EMBL" id="TCN81529.1"/>
    </source>
</evidence>
<dbReference type="CDD" id="cd01310">
    <property type="entry name" value="TatD_DNAse"/>
    <property type="match status" value="1"/>
</dbReference>
<dbReference type="AlphaFoldDB" id="A0A4R2F7C9"/>
<dbReference type="GO" id="GO:0005829">
    <property type="term" value="C:cytosol"/>
    <property type="evidence" value="ECO:0007669"/>
    <property type="project" value="TreeGrafter"/>
</dbReference>
<sequence length="267" mass="29166">MNISMLTDSHAHLDAIEFDGDREQLFLEMQQAGISGALIPGVSPADWAKQQQIAAAFQCPYALGIHPWYCPTDIPAAVALLDRQLQQHLADPLLVAVGECGLDKPRAKFAEDDVRRVAWEQQKVLLDAQLALAVKYQLPVVLHAVHCHAAMQALLQKYPSCHGVIHGFSGSYEVAMQYWQMGFRLGIGGLLLEASAKKLRSAVKRLPLPALLVETDAPAMAPAALRPARNTPLTILAVVAEIAILQGKTAVLVSEQLQNNFVQLFER</sequence>
<dbReference type="InterPro" id="IPR032466">
    <property type="entry name" value="Metal_Hydrolase"/>
</dbReference>
<evidence type="ECO:0000256" key="2">
    <source>
        <dbReference type="ARBA" id="ARBA00022801"/>
    </source>
</evidence>